<accession>A0ABR7RB67</accession>
<evidence type="ECO:0000313" key="2">
    <source>
        <dbReference type="Proteomes" id="UP000603940"/>
    </source>
</evidence>
<dbReference type="Proteomes" id="UP000603940">
    <property type="component" value="Unassembled WGS sequence"/>
</dbReference>
<evidence type="ECO:0000313" key="1">
    <source>
        <dbReference type="EMBL" id="MBC9179079.1"/>
    </source>
</evidence>
<dbReference type="EMBL" id="JACTUZ010000117">
    <property type="protein sequence ID" value="MBC9179079.1"/>
    <property type="molecule type" value="Genomic_DNA"/>
</dbReference>
<comment type="caution">
    <text evidence="1">The sequence shown here is derived from an EMBL/GenBank/DDBJ whole genome shotgun (WGS) entry which is preliminary data.</text>
</comment>
<protein>
    <submittedName>
        <fullName evidence="1">Uncharacterized protein</fullName>
    </submittedName>
</protein>
<keyword evidence="2" id="KW-1185">Reference proteome</keyword>
<proteinExistence type="predicted"/>
<organism evidence="1 2">
    <name type="scientific">Pseudoroseomonas ludipueritiae</name>
    <dbReference type="NCBI Taxonomy" id="198093"/>
    <lineage>
        <taxon>Bacteria</taxon>
        <taxon>Pseudomonadati</taxon>
        <taxon>Pseudomonadota</taxon>
        <taxon>Alphaproteobacteria</taxon>
        <taxon>Acetobacterales</taxon>
        <taxon>Acetobacteraceae</taxon>
        <taxon>Pseudoroseomonas</taxon>
    </lineage>
</organism>
<reference evidence="1 2" key="1">
    <citation type="journal article" date="2009" name="Int. J. Syst. Evol. Microbiol.">
        <title>Transfer of Teichococcus ludipueritiae and Muricoccus roseus to the genus Roseomonas, as Roseomonas ludipueritiae comb. nov. and Roseomonas rosea comb. nov., respectively, and emended description of the genus Roseomonas.</title>
        <authorList>
            <person name="Sanchez-Porro C."/>
            <person name="Gallego V."/>
            <person name="Busse H.J."/>
            <person name="Kampfer P."/>
            <person name="Ventosa A."/>
        </authorList>
    </citation>
    <scope>NUCLEOTIDE SEQUENCE [LARGE SCALE GENOMIC DNA]</scope>
    <source>
        <strain evidence="1 2">DSM 14915</strain>
    </source>
</reference>
<name>A0ABR7RB67_9PROT</name>
<gene>
    <name evidence="1" type="ORF">IBL25_19225</name>
</gene>
<sequence>MVTRDVHLPPDLVERVLWLTGARTIQEVAEMAMNSVILHHMSAEHRGTGVAAGFRIRARLRRLAMSRRT</sequence>
<dbReference type="RefSeq" id="WP_187780132.1">
    <property type="nucleotide sequence ID" value="NZ_JACTUZ010000117.1"/>
</dbReference>